<evidence type="ECO:0008006" key="4">
    <source>
        <dbReference type="Google" id="ProtNLM"/>
    </source>
</evidence>
<gene>
    <name evidence="2" type="ORF">L0P57_12215</name>
</gene>
<feature type="transmembrane region" description="Helical" evidence="1">
    <location>
        <begin position="106"/>
        <end position="128"/>
    </location>
</feature>
<name>A0ABS9MMC4_9FIRM</name>
<keyword evidence="3" id="KW-1185">Reference proteome</keyword>
<dbReference type="RefSeq" id="WP_087231716.1">
    <property type="nucleotide sequence ID" value="NZ_JAKNHQ010000021.1"/>
</dbReference>
<sequence length="150" mass="16660">MSEKGIQSLPADVTRQLQVLTRSQWFIMVTVCAILLSYYSVSLMKQKLVCTATDPALCKCLPETLPIQTFSSILILLALTFYVGLSGKTVCQAKQQGNPKQIHTSSLNHTANLLVLIAGMIRFGLLIAQDRAESSLWRRDDPENPAHTKR</sequence>
<keyword evidence="1" id="KW-0812">Transmembrane</keyword>
<keyword evidence="1" id="KW-0472">Membrane</keyword>
<dbReference type="EMBL" id="JAKNHQ010000021">
    <property type="protein sequence ID" value="MCG4611691.1"/>
    <property type="molecule type" value="Genomic_DNA"/>
</dbReference>
<evidence type="ECO:0000313" key="3">
    <source>
        <dbReference type="Proteomes" id="UP001298681"/>
    </source>
</evidence>
<comment type="caution">
    <text evidence="2">The sequence shown here is derived from an EMBL/GenBank/DDBJ whole genome shotgun (WGS) entry which is preliminary data.</text>
</comment>
<proteinExistence type="predicted"/>
<organism evidence="2 3">
    <name type="scientific">Anaeromassilibacillus senegalensis</name>
    <dbReference type="NCBI Taxonomy" id="1673717"/>
    <lineage>
        <taxon>Bacteria</taxon>
        <taxon>Bacillati</taxon>
        <taxon>Bacillota</taxon>
        <taxon>Clostridia</taxon>
        <taxon>Eubacteriales</taxon>
        <taxon>Acutalibacteraceae</taxon>
        <taxon>Anaeromassilibacillus</taxon>
    </lineage>
</organism>
<dbReference type="Proteomes" id="UP001298681">
    <property type="component" value="Unassembled WGS sequence"/>
</dbReference>
<reference evidence="2 3" key="1">
    <citation type="submission" date="2022-01" db="EMBL/GenBank/DDBJ databases">
        <title>Collection of gut derived symbiotic bacterial strains cultured from healthy donors.</title>
        <authorList>
            <person name="Lin H."/>
            <person name="Kohout C."/>
            <person name="Waligurski E."/>
            <person name="Pamer E.G."/>
        </authorList>
    </citation>
    <scope>NUCLEOTIDE SEQUENCE [LARGE SCALE GENOMIC DNA]</scope>
    <source>
        <strain evidence="2 3">DFI.7.58</strain>
    </source>
</reference>
<evidence type="ECO:0000256" key="1">
    <source>
        <dbReference type="SAM" id="Phobius"/>
    </source>
</evidence>
<accession>A0ABS9MMC4</accession>
<keyword evidence="1" id="KW-1133">Transmembrane helix</keyword>
<feature type="transmembrane region" description="Helical" evidence="1">
    <location>
        <begin position="25"/>
        <end position="44"/>
    </location>
</feature>
<evidence type="ECO:0000313" key="2">
    <source>
        <dbReference type="EMBL" id="MCG4611691.1"/>
    </source>
</evidence>
<feature type="transmembrane region" description="Helical" evidence="1">
    <location>
        <begin position="64"/>
        <end position="85"/>
    </location>
</feature>
<protein>
    <recommendedName>
        <fullName evidence="4">DUF4234 domain-containing protein</fullName>
    </recommendedName>
</protein>